<name>A0A2V3TT73_9HYPH</name>
<feature type="region of interest" description="Disordered" evidence="1">
    <location>
        <begin position="232"/>
        <end position="259"/>
    </location>
</feature>
<dbReference type="Gene3D" id="1.10.10.10">
    <property type="entry name" value="Winged helix-like DNA-binding domain superfamily/Winged helix DNA-binding domain"/>
    <property type="match status" value="1"/>
</dbReference>
<evidence type="ECO:0000256" key="1">
    <source>
        <dbReference type="SAM" id="MobiDB-lite"/>
    </source>
</evidence>
<dbReference type="NCBIfam" id="NF040974">
    <property type="entry name" value="RepABC_RepC"/>
    <property type="match status" value="1"/>
</dbReference>
<dbReference type="InterPro" id="IPR021760">
    <property type="entry name" value="RepC_C"/>
</dbReference>
<dbReference type="InterPro" id="IPR036390">
    <property type="entry name" value="WH_DNA-bd_sf"/>
</dbReference>
<feature type="domain" description="Plasmid replication protein C C-terminal" evidence="3">
    <location>
        <begin position="315"/>
        <end position="415"/>
    </location>
</feature>
<keyword evidence="5" id="KW-1185">Reference proteome</keyword>
<evidence type="ECO:0000259" key="2">
    <source>
        <dbReference type="Pfam" id="PF03428"/>
    </source>
</evidence>
<evidence type="ECO:0000313" key="5">
    <source>
        <dbReference type="Proteomes" id="UP000248021"/>
    </source>
</evidence>
<feature type="domain" description="Plasmid replication protein C N-terminal" evidence="2">
    <location>
        <begin position="11"/>
        <end position="181"/>
    </location>
</feature>
<evidence type="ECO:0000313" key="4">
    <source>
        <dbReference type="EMBL" id="PXW51196.1"/>
    </source>
</evidence>
<comment type="caution">
    <text evidence="4">The sequence shown here is derived from an EMBL/GenBank/DDBJ whole genome shotgun (WGS) entry which is preliminary data.</text>
</comment>
<protein>
    <submittedName>
        <fullName evidence="4">Replication initiation protein RepC</fullName>
    </submittedName>
</protein>
<sequence length="427" mass="46474">MAQSMEIASFRRITPGILASARLAMANDIPETSKAEVAIILKKAAPILGIDGSTYHIMDILIGLSRADDWKGANRPIVAISNAKLAEYTCRSERQVTRCIRRLVEAGIVAYRDSPTGRRFVYRGKDGDISKGYGLDFTPAQVRIKELKALVDEFQARLNSEQEARRTVTRLSRAIVDACEAYPELAARWSEELERVKGLGLNLEEEAAALEDMHTGIVAEVTDEYVQHDMSAEGDIGVSPNINTTSQNSIESKNERPRSIEREISSQAYDRFAVAASTEKKSELIRPHVEASRGEKRSTSVDEIQSSVLASVSVGLLRAACPQACEMAGKEFRSWPELAAAAPVMRVMIGLSEAGWVDGVGRVGRYAAAAILATVLEKSARSPDQISSPGGYFRAMIDRAVEGQLHLEKSLFGLADGAFKRGAGSTQ</sequence>
<feature type="compositionally biased region" description="Polar residues" evidence="1">
    <location>
        <begin position="240"/>
        <end position="251"/>
    </location>
</feature>
<dbReference type="EMBL" id="QJJK01000021">
    <property type="protein sequence ID" value="PXW51196.1"/>
    <property type="molecule type" value="Genomic_DNA"/>
</dbReference>
<reference evidence="4 5" key="1">
    <citation type="submission" date="2018-05" db="EMBL/GenBank/DDBJ databases">
        <title>Genomic Encyclopedia of Type Strains, Phase IV (KMG-IV): sequencing the most valuable type-strain genomes for metagenomic binning, comparative biology and taxonomic classification.</title>
        <authorList>
            <person name="Goeker M."/>
        </authorList>
    </citation>
    <scope>NUCLEOTIDE SEQUENCE [LARGE SCALE GENOMIC DNA]</scope>
    <source>
        <strain evidence="4 5">DSM 6462</strain>
    </source>
</reference>
<dbReference type="SUPFAM" id="SSF46785">
    <property type="entry name" value="Winged helix' DNA-binding domain"/>
    <property type="match status" value="1"/>
</dbReference>
<dbReference type="AlphaFoldDB" id="A0A2V3TT73"/>
<dbReference type="InterPro" id="IPR036388">
    <property type="entry name" value="WH-like_DNA-bd_sf"/>
</dbReference>
<dbReference type="OrthoDB" id="7488837at2"/>
<dbReference type="InterPro" id="IPR005090">
    <property type="entry name" value="RepC_N"/>
</dbReference>
<dbReference type="InterPro" id="IPR047611">
    <property type="entry name" value="RepABC_RepC"/>
</dbReference>
<organism evidence="4 5">
    <name type="scientific">Chelatococcus asaccharovorans</name>
    <dbReference type="NCBI Taxonomy" id="28210"/>
    <lineage>
        <taxon>Bacteria</taxon>
        <taxon>Pseudomonadati</taxon>
        <taxon>Pseudomonadota</taxon>
        <taxon>Alphaproteobacteria</taxon>
        <taxon>Hyphomicrobiales</taxon>
        <taxon>Chelatococcaceae</taxon>
        <taxon>Chelatococcus</taxon>
    </lineage>
</organism>
<dbReference type="Pfam" id="PF11800">
    <property type="entry name" value="RP-C_C"/>
    <property type="match status" value="1"/>
</dbReference>
<gene>
    <name evidence="4" type="ORF">C7450_12187</name>
</gene>
<dbReference type="RefSeq" id="WP_068184899.1">
    <property type="nucleotide sequence ID" value="NZ_JAHBRY010000004.1"/>
</dbReference>
<accession>A0A2V3TT73</accession>
<dbReference type="Proteomes" id="UP000248021">
    <property type="component" value="Unassembled WGS sequence"/>
</dbReference>
<dbReference type="Pfam" id="PF03428">
    <property type="entry name" value="RP-C"/>
    <property type="match status" value="1"/>
</dbReference>
<evidence type="ECO:0000259" key="3">
    <source>
        <dbReference type="Pfam" id="PF11800"/>
    </source>
</evidence>
<proteinExistence type="predicted"/>